<dbReference type="Pfam" id="PF00089">
    <property type="entry name" value="Trypsin"/>
    <property type="match status" value="1"/>
</dbReference>
<dbReference type="InterPro" id="IPR050127">
    <property type="entry name" value="Serine_Proteases_S1"/>
</dbReference>
<evidence type="ECO:0000256" key="4">
    <source>
        <dbReference type="ARBA" id="ARBA00023157"/>
    </source>
</evidence>
<feature type="transmembrane region" description="Helical" evidence="7">
    <location>
        <begin position="310"/>
        <end position="329"/>
    </location>
</feature>
<dbReference type="EMBL" id="CAXKWB010030195">
    <property type="protein sequence ID" value="CAL4137238.1"/>
    <property type="molecule type" value="Genomic_DNA"/>
</dbReference>
<accession>A0AAV2RU91</accession>
<keyword evidence="1 5" id="KW-0645">Protease</keyword>
<feature type="signal peptide" evidence="8">
    <location>
        <begin position="1"/>
        <end position="17"/>
    </location>
</feature>
<keyword evidence="7" id="KW-0812">Transmembrane</keyword>
<dbReference type="PANTHER" id="PTHR24264:SF83">
    <property type="entry name" value="COMPLEMENT FACTOR I"/>
    <property type="match status" value="1"/>
</dbReference>
<evidence type="ECO:0000256" key="7">
    <source>
        <dbReference type="SAM" id="Phobius"/>
    </source>
</evidence>
<evidence type="ECO:0000313" key="10">
    <source>
        <dbReference type="EMBL" id="CAL4137238.1"/>
    </source>
</evidence>
<evidence type="ECO:0000256" key="8">
    <source>
        <dbReference type="SAM" id="SignalP"/>
    </source>
</evidence>
<keyword evidence="4" id="KW-1015">Disulfide bond</keyword>
<evidence type="ECO:0000256" key="1">
    <source>
        <dbReference type="ARBA" id="ARBA00022670"/>
    </source>
</evidence>
<feature type="chain" id="PRO_5043326688" description="Peptidase S1 domain-containing protein" evidence="8">
    <location>
        <begin position="18"/>
        <end position="330"/>
    </location>
</feature>
<dbReference type="PROSITE" id="PS00135">
    <property type="entry name" value="TRYPSIN_SER"/>
    <property type="match status" value="1"/>
</dbReference>
<dbReference type="InterPro" id="IPR009003">
    <property type="entry name" value="Peptidase_S1_PA"/>
</dbReference>
<evidence type="ECO:0000256" key="3">
    <source>
        <dbReference type="ARBA" id="ARBA00022825"/>
    </source>
</evidence>
<dbReference type="AlphaFoldDB" id="A0AAV2RU91"/>
<dbReference type="GO" id="GO:0004252">
    <property type="term" value="F:serine-type endopeptidase activity"/>
    <property type="evidence" value="ECO:0007669"/>
    <property type="project" value="InterPro"/>
</dbReference>
<evidence type="ECO:0000259" key="9">
    <source>
        <dbReference type="PROSITE" id="PS50240"/>
    </source>
</evidence>
<proteinExistence type="predicted"/>
<dbReference type="InterPro" id="IPR033116">
    <property type="entry name" value="TRYPSIN_SER"/>
</dbReference>
<feature type="domain" description="Peptidase S1" evidence="9">
    <location>
        <begin position="61"/>
        <end position="294"/>
    </location>
</feature>
<evidence type="ECO:0000313" key="11">
    <source>
        <dbReference type="Proteomes" id="UP001497623"/>
    </source>
</evidence>
<dbReference type="PROSITE" id="PS50240">
    <property type="entry name" value="TRYPSIN_DOM"/>
    <property type="match status" value="1"/>
</dbReference>
<dbReference type="InterPro" id="IPR043504">
    <property type="entry name" value="Peptidase_S1_PA_chymotrypsin"/>
</dbReference>
<dbReference type="PANTHER" id="PTHR24264">
    <property type="entry name" value="TRYPSIN-RELATED"/>
    <property type="match status" value="1"/>
</dbReference>
<evidence type="ECO:0000256" key="5">
    <source>
        <dbReference type="RuleBase" id="RU363034"/>
    </source>
</evidence>
<gene>
    <name evidence="10" type="ORF">MNOR_LOCUS27988</name>
</gene>
<dbReference type="PROSITE" id="PS00134">
    <property type="entry name" value="TRYPSIN_HIS"/>
    <property type="match status" value="1"/>
</dbReference>
<feature type="compositionally biased region" description="Low complexity" evidence="6">
    <location>
        <begin position="32"/>
        <end position="44"/>
    </location>
</feature>
<keyword evidence="7" id="KW-1133">Transmembrane helix</keyword>
<dbReference type="InterPro" id="IPR001254">
    <property type="entry name" value="Trypsin_dom"/>
</dbReference>
<dbReference type="Proteomes" id="UP001497623">
    <property type="component" value="Unassembled WGS sequence"/>
</dbReference>
<dbReference type="CDD" id="cd00190">
    <property type="entry name" value="Tryp_SPc"/>
    <property type="match status" value="1"/>
</dbReference>
<organism evidence="10 11">
    <name type="scientific">Meganyctiphanes norvegica</name>
    <name type="common">Northern krill</name>
    <name type="synonym">Thysanopoda norvegica</name>
    <dbReference type="NCBI Taxonomy" id="48144"/>
    <lineage>
        <taxon>Eukaryota</taxon>
        <taxon>Metazoa</taxon>
        <taxon>Ecdysozoa</taxon>
        <taxon>Arthropoda</taxon>
        <taxon>Crustacea</taxon>
        <taxon>Multicrustacea</taxon>
        <taxon>Malacostraca</taxon>
        <taxon>Eumalacostraca</taxon>
        <taxon>Eucarida</taxon>
        <taxon>Euphausiacea</taxon>
        <taxon>Euphausiidae</taxon>
        <taxon>Meganyctiphanes</taxon>
    </lineage>
</organism>
<dbReference type="InterPro" id="IPR001314">
    <property type="entry name" value="Peptidase_S1A"/>
</dbReference>
<dbReference type="InterPro" id="IPR018114">
    <property type="entry name" value="TRYPSIN_HIS"/>
</dbReference>
<feature type="region of interest" description="Disordered" evidence="6">
    <location>
        <begin position="32"/>
        <end position="53"/>
    </location>
</feature>
<keyword evidence="3 5" id="KW-0720">Serine protease</keyword>
<keyword evidence="8" id="KW-0732">Signal</keyword>
<dbReference type="SUPFAM" id="SSF50494">
    <property type="entry name" value="Trypsin-like serine proteases"/>
    <property type="match status" value="1"/>
</dbReference>
<dbReference type="SMART" id="SM00020">
    <property type="entry name" value="Tryp_SPc"/>
    <property type="match status" value="1"/>
</dbReference>
<dbReference type="Gene3D" id="2.40.10.10">
    <property type="entry name" value="Trypsin-like serine proteases"/>
    <property type="match status" value="1"/>
</dbReference>
<dbReference type="FunFam" id="2.40.10.10:FF:000003">
    <property type="entry name" value="Transmembrane serine protease 3"/>
    <property type="match status" value="1"/>
</dbReference>
<keyword evidence="11" id="KW-1185">Reference proteome</keyword>
<name>A0AAV2RU91_MEGNR</name>
<comment type="caution">
    <text evidence="10">The sequence shown here is derived from an EMBL/GenBank/DDBJ whole genome shotgun (WGS) entry which is preliminary data.</text>
</comment>
<keyword evidence="7" id="KW-0472">Membrane</keyword>
<dbReference type="GO" id="GO:0006508">
    <property type="term" value="P:proteolysis"/>
    <property type="evidence" value="ECO:0007669"/>
    <property type="project" value="UniProtKB-KW"/>
</dbReference>
<dbReference type="PRINTS" id="PR00722">
    <property type="entry name" value="CHYMOTRYPSIN"/>
</dbReference>
<evidence type="ECO:0000256" key="6">
    <source>
        <dbReference type="SAM" id="MobiDB-lite"/>
    </source>
</evidence>
<keyword evidence="2 5" id="KW-0378">Hydrolase</keyword>
<dbReference type="GO" id="GO:0005615">
    <property type="term" value="C:extracellular space"/>
    <property type="evidence" value="ECO:0007669"/>
    <property type="project" value="TreeGrafter"/>
</dbReference>
<protein>
    <recommendedName>
        <fullName evidence="9">Peptidase S1 domain-containing protein</fullName>
    </recommendedName>
</protein>
<reference evidence="10 11" key="1">
    <citation type="submission" date="2024-05" db="EMBL/GenBank/DDBJ databases">
        <authorList>
            <person name="Wallberg A."/>
        </authorList>
    </citation>
    <scope>NUCLEOTIDE SEQUENCE [LARGE SCALE GENOMIC DNA]</scope>
</reference>
<evidence type="ECO:0000256" key="2">
    <source>
        <dbReference type="ARBA" id="ARBA00022801"/>
    </source>
</evidence>
<sequence>MYKWIFIVSLILQVCVGANISPVALIANSSASSENNNTNIESSSYIQNDNSTLPDPSEDKIVGGYDATQGEAPWQVGLFSYGSLFCGGTLLSDRVVVTAAHCMGGSFTVRLGGLDRGDLPLEYSVNEVFIHQDYDRSTTDNDIALVILEGAVNVPYLEYVEPTSLPMIDDYYYDNIEDYENQTVLISGWGTISSGHYPLPNTLQAALVQIFSEDICKKSYSGYIYTDNMICAGVEDYSKDSCQGDSGGPLVLKSETSNILLGITSWGIGCAYDGYPGVYTKVTNFISWIEEKACSSNACLNSTMKYTVNSAPIVTISGYLFGFIFSLMCR</sequence>